<keyword evidence="4" id="KW-0436">Ligase</keyword>
<dbReference type="PANTHER" id="PTHR45622:SF70">
    <property type="entry name" value="SECRETION-REGULATING GUANINE NUCLEOTIDE EXCHANGE FACTOR"/>
    <property type="match status" value="1"/>
</dbReference>
<dbReference type="SUPFAM" id="SSF50985">
    <property type="entry name" value="RCC1/BLIP-II"/>
    <property type="match status" value="1"/>
</dbReference>
<comment type="caution">
    <text evidence="4">The sequence shown here is derived from an EMBL/GenBank/DDBJ whole genome shotgun (WGS) entry which is preliminary data.</text>
</comment>
<evidence type="ECO:0000256" key="1">
    <source>
        <dbReference type="ARBA" id="ARBA00022737"/>
    </source>
</evidence>
<keyword evidence="2" id="KW-1133">Transmembrane helix</keyword>
<dbReference type="InterPro" id="IPR009091">
    <property type="entry name" value="RCC1/BLIP-II"/>
</dbReference>
<dbReference type="PANTHER" id="PTHR45622">
    <property type="entry name" value="UBIQUITIN-PROTEIN LIGASE E3A-RELATED"/>
    <property type="match status" value="1"/>
</dbReference>
<dbReference type="InterPro" id="IPR051709">
    <property type="entry name" value="Ub-ligase/GTPase-reg"/>
</dbReference>
<name>A0ABR2HDQ1_9EUKA</name>
<proteinExistence type="predicted"/>
<dbReference type="EMBL" id="JAPFFF010000609">
    <property type="protein sequence ID" value="KAK8833898.1"/>
    <property type="molecule type" value="Genomic_DNA"/>
</dbReference>
<evidence type="ECO:0000256" key="2">
    <source>
        <dbReference type="SAM" id="Phobius"/>
    </source>
</evidence>
<keyword evidence="5" id="KW-1185">Reference proteome</keyword>
<dbReference type="EMBL" id="JAPFFF010000031">
    <property type="protein sequence ID" value="KAK8845168.1"/>
    <property type="molecule type" value="Genomic_DNA"/>
</dbReference>
<keyword evidence="2" id="KW-0812">Transmembrane</keyword>
<evidence type="ECO:0000313" key="5">
    <source>
        <dbReference type="Proteomes" id="UP001470230"/>
    </source>
</evidence>
<keyword evidence="2" id="KW-0472">Membrane</keyword>
<organism evidence="4 5">
    <name type="scientific">Tritrichomonas musculus</name>
    <dbReference type="NCBI Taxonomy" id="1915356"/>
    <lineage>
        <taxon>Eukaryota</taxon>
        <taxon>Metamonada</taxon>
        <taxon>Parabasalia</taxon>
        <taxon>Tritrichomonadida</taxon>
        <taxon>Tritrichomonadidae</taxon>
        <taxon>Tritrichomonas</taxon>
    </lineage>
</organism>
<evidence type="ECO:0000313" key="4">
    <source>
        <dbReference type="EMBL" id="KAK8845168.1"/>
    </source>
</evidence>
<feature type="transmembrane region" description="Helical" evidence="2">
    <location>
        <begin position="6"/>
        <end position="24"/>
    </location>
</feature>
<evidence type="ECO:0000313" key="3">
    <source>
        <dbReference type="EMBL" id="KAK8833898.1"/>
    </source>
</evidence>
<dbReference type="Proteomes" id="UP001470230">
    <property type="component" value="Unassembled WGS sequence"/>
</dbReference>
<sequence>MLFLCFLKIISLFYFFYFFDLFDFREAFTESSNSRIKAVPLPDGERASSVACLESYFVVLSTNGRVFSYFFKSSNEFILSKELKRYEIIQLSGTLHHCLAVSKDGYVFGDGLNSKGQLAHDKEKYSITFFSMISLLSGNHIRAAYAGGCHSLFGTVGGKILSCGYNIYGQLLLGSGPSEEDAFSPKETTITEGATFCIAGNGISAVFVGGDPPPNTPNMQIRH</sequence>
<dbReference type="GO" id="GO:0016874">
    <property type="term" value="F:ligase activity"/>
    <property type="evidence" value="ECO:0007669"/>
    <property type="project" value="UniProtKB-KW"/>
</dbReference>
<gene>
    <name evidence="4" type="ORF">M9Y10_021350</name>
    <name evidence="3" type="ORF">M9Y10_039985</name>
</gene>
<reference evidence="4 5" key="1">
    <citation type="submission" date="2024-04" db="EMBL/GenBank/DDBJ databases">
        <title>Tritrichomonas musculus Genome.</title>
        <authorList>
            <person name="Alves-Ferreira E."/>
            <person name="Grigg M."/>
            <person name="Lorenzi H."/>
            <person name="Galac M."/>
        </authorList>
    </citation>
    <scope>NUCLEOTIDE SEQUENCE [LARGE SCALE GENOMIC DNA]</scope>
    <source>
        <strain evidence="4 5">EAF2021</strain>
    </source>
</reference>
<dbReference type="Gene3D" id="2.130.10.30">
    <property type="entry name" value="Regulator of chromosome condensation 1/beta-lactamase-inhibitor protein II"/>
    <property type="match status" value="1"/>
</dbReference>
<protein>
    <submittedName>
        <fullName evidence="4">E3 ISG15--protein ligase herc5</fullName>
    </submittedName>
</protein>
<accession>A0ABR2HDQ1</accession>
<keyword evidence="1" id="KW-0677">Repeat</keyword>